<evidence type="ECO:0000259" key="9">
    <source>
        <dbReference type="Pfam" id="PF12704"/>
    </source>
</evidence>
<evidence type="ECO:0000256" key="7">
    <source>
        <dbReference type="SAM" id="Phobius"/>
    </source>
</evidence>
<evidence type="ECO:0008006" key="12">
    <source>
        <dbReference type="Google" id="ProtNLM"/>
    </source>
</evidence>
<proteinExistence type="inferred from homology"/>
<accession>A0A1J4TSF2</accession>
<keyword evidence="5 7" id="KW-0472">Membrane</keyword>
<evidence type="ECO:0000256" key="1">
    <source>
        <dbReference type="ARBA" id="ARBA00004651"/>
    </source>
</evidence>
<dbReference type="Pfam" id="PF12704">
    <property type="entry name" value="MacB_PCD"/>
    <property type="match status" value="1"/>
</dbReference>
<dbReference type="GO" id="GO:0005886">
    <property type="term" value="C:plasma membrane"/>
    <property type="evidence" value="ECO:0007669"/>
    <property type="project" value="UniProtKB-SubCell"/>
</dbReference>
<protein>
    <recommendedName>
        <fullName evidence="12">Multidrug ABC transporter substrate-binding protein</fullName>
    </recommendedName>
</protein>
<dbReference type="Pfam" id="PF02687">
    <property type="entry name" value="FtsX"/>
    <property type="match status" value="1"/>
</dbReference>
<dbReference type="AlphaFoldDB" id="A0A1J4TSF2"/>
<sequence length="407" mass="42847">MDYLELLLESIGTLTLNKMRTGLAVLGIVIGIGSVIALVSLGQATQQAIQLQIQSLGSNLLTVRPGAISQGGIRGAAGGRTTLTLDDAGAISTSNQISTVKYVSPETEQRTQITTGSNNTNTQIIGVIPIYATVHNVTIASGNFISQSDIDGMTKVAVLGPQVVTDLFGENVNSIGESIRVSGQTLTVIGVTTSKGGSGFMNQDDIVYIPLSTAQKQLFGTNYLSSIAVEAKSAEVMVDAQNEVGYLLLSRHNLKDPTQADFSIMNQQDILNTVSSTTGTFTALLSGIAAISLLVGGIGIMNIMLVTVTERTREIGLRKALGAKKKVIITQFLTESIILTFTGGIIGIIVGIIASYIISNLTGSIFVVSPHSILLAFIVSAGIGILFGWYPARRASNLQPIEALRYE</sequence>
<evidence type="ECO:0000256" key="5">
    <source>
        <dbReference type="ARBA" id="ARBA00023136"/>
    </source>
</evidence>
<evidence type="ECO:0000256" key="2">
    <source>
        <dbReference type="ARBA" id="ARBA00022475"/>
    </source>
</evidence>
<dbReference type="GO" id="GO:0022857">
    <property type="term" value="F:transmembrane transporter activity"/>
    <property type="evidence" value="ECO:0007669"/>
    <property type="project" value="TreeGrafter"/>
</dbReference>
<evidence type="ECO:0000313" key="10">
    <source>
        <dbReference type="EMBL" id="OIO13039.1"/>
    </source>
</evidence>
<dbReference type="InterPro" id="IPR025857">
    <property type="entry name" value="MacB_PCD"/>
</dbReference>
<evidence type="ECO:0000259" key="8">
    <source>
        <dbReference type="Pfam" id="PF02687"/>
    </source>
</evidence>
<dbReference type="InterPro" id="IPR050250">
    <property type="entry name" value="Macrolide_Exporter_MacB"/>
</dbReference>
<evidence type="ECO:0000256" key="4">
    <source>
        <dbReference type="ARBA" id="ARBA00022989"/>
    </source>
</evidence>
<dbReference type="InterPro" id="IPR003838">
    <property type="entry name" value="ABC3_permease_C"/>
</dbReference>
<organism evidence="10 11">
    <name type="scientific">Candidatus Gottesmanbacteria bacterium CG1_02_37_22</name>
    <dbReference type="NCBI Taxonomy" id="1805209"/>
    <lineage>
        <taxon>Bacteria</taxon>
        <taxon>Candidatus Gottesmaniibacteriota</taxon>
    </lineage>
</organism>
<feature type="domain" description="MacB-like periplasmic core" evidence="9">
    <location>
        <begin position="21"/>
        <end position="244"/>
    </location>
</feature>
<evidence type="ECO:0000256" key="3">
    <source>
        <dbReference type="ARBA" id="ARBA00022692"/>
    </source>
</evidence>
<keyword evidence="3 7" id="KW-0812">Transmembrane</keyword>
<dbReference type="Proteomes" id="UP000183120">
    <property type="component" value="Unassembled WGS sequence"/>
</dbReference>
<reference evidence="10 11" key="1">
    <citation type="journal article" date="2016" name="Environ. Microbiol.">
        <title>Genomic resolution of a cold subsurface aquifer community provides metabolic insights for novel microbes adapted to high CO concentrations.</title>
        <authorList>
            <person name="Probst A.J."/>
            <person name="Castelle C.J."/>
            <person name="Singh A."/>
            <person name="Brown C.T."/>
            <person name="Anantharaman K."/>
            <person name="Sharon I."/>
            <person name="Hug L.A."/>
            <person name="Burstein D."/>
            <person name="Emerson J.B."/>
            <person name="Thomas B.C."/>
            <person name="Banfield J.F."/>
        </authorList>
    </citation>
    <scope>NUCLEOTIDE SEQUENCE [LARGE SCALE GENOMIC DNA]</scope>
    <source>
        <strain evidence="10">CG1_02_37_22</strain>
    </source>
</reference>
<feature type="transmembrane region" description="Helical" evidence="7">
    <location>
        <begin position="281"/>
        <end position="306"/>
    </location>
</feature>
<dbReference type="PANTHER" id="PTHR30572:SF4">
    <property type="entry name" value="ABC TRANSPORTER PERMEASE YTRF"/>
    <property type="match status" value="1"/>
</dbReference>
<comment type="caution">
    <text evidence="10">The sequence shown here is derived from an EMBL/GenBank/DDBJ whole genome shotgun (WGS) entry which is preliminary data.</text>
</comment>
<dbReference type="EMBL" id="MNUY01000070">
    <property type="protein sequence ID" value="OIO13039.1"/>
    <property type="molecule type" value="Genomic_DNA"/>
</dbReference>
<name>A0A1J4TSF2_9BACT</name>
<evidence type="ECO:0000313" key="11">
    <source>
        <dbReference type="Proteomes" id="UP000183120"/>
    </source>
</evidence>
<feature type="transmembrane region" description="Helical" evidence="7">
    <location>
        <begin position="364"/>
        <end position="390"/>
    </location>
</feature>
<keyword evidence="2" id="KW-1003">Cell membrane</keyword>
<feature type="transmembrane region" description="Helical" evidence="7">
    <location>
        <begin position="21"/>
        <end position="42"/>
    </location>
</feature>
<dbReference type="PANTHER" id="PTHR30572">
    <property type="entry name" value="MEMBRANE COMPONENT OF TRANSPORTER-RELATED"/>
    <property type="match status" value="1"/>
</dbReference>
<gene>
    <name evidence="10" type="ORF">AUJ73_04405</name>
</gene>
<comment type="subcellular location">
    <subcellularLocation>
        <location evidence="1">Cell membrane</location>
        <topology evidence="1">Multi-pass membrane protein</topology>
    </subcellularLocation>
</comment>
<evidence type="ECO:0000256" key="6">
    <source>
        <dbReference type="ARBA" id="ARBA00038076"/>
    </source>
</evidence>
<keyword evidence="4 7" id="KW-1133">Transmembrane helix</keyword>
<feature type="transmembrane region" description="Helical" evidence="7">
    <location>
        <begin position="327"/>
        <end position="358"/>
    </location>
</feature>
<comment type="similarity">
    <text evidence="6">Belongs to the ABC-4 integral membrane protein family.</text>
</comment>
<feature type="domain" description="ABC3 transporter permease C-terminal" evidence="8">
    <location>
        <begin position="288"/>
        <end position="400"/>
    </location>
</feature>
<dbReference type="STRING" id="1805209.AUJ73_04405"/>